<dbReference type="Proteomes" id="UP001501803">
    <property type="component" value="Unassembled WGS sequence"/>
</dbReference>
<evidence type="ECO:0000313" key="1">
    <source>
        <dbReference type="EMBL" id="GAA3885445.1"/>
    </source>
</evidence>
<dbReference type="EMBL" id="BAABCN010000010">
    <property type="protein sequence ID" value="GAA3885445.1"/>
    <property type="molecule type" value="Genomic_DNA"/>
</dbReference>
<reference evidence="2" key="1">
    <citation type="journal article" date="2019" name="Int. J. Syst. Evol. Microbiol.">
        <title>The Global Catalogue of Microorganisms (GCM) 10K type strain sequencing project: providing services to taxonomists for standard genome sequencing and annotation.</title>
        <authorList>
            <consortium name="The Broad Institute Genomics Platform"/>
            <consortium name="The Broad Institute Genome Sequencing Center for Infectious Disease"/>
            <person name="Wu L."/>
            <person name="Ma J."/>
        </authorList>
    </citation>
    <scope>NUCLEOTIDE SEQUENCE [LARGE SCALE GENOMIC DNA]</scope>
    <source>
        <strain evidence="2">JCM 17021</strain>
    </source>
</reference>
<proteinExistence type="predicted"/>
<sequence length="107" mass="11389">MNKIRGEGSTLALFVDNGGVLCPVTNGMRVSEMYGFSPIDAEQAAAQKAELVADGFTASPSGDGELYSDTADREGAIFVYLFTDGHWYAAYDTVRLDEIVANSPLAS</sequence>
<gene>
    <name evidence="1" type="ORF">GCM10022381_29420</name>
</gene>
<organism evidence="1 2">
    <name type="scientific">Leifsonia kafniensis</name>
    <dbReference type="NCBI Taxonomy" id="475957"/>
    <lineage>
        <taxon>Bacteria</taxon>
        <taxon>Bacillati</taxon>
        <taxon>Actinomycetota</taxon>
        <taxon>Actinomycetes</taxon>
        <taxon>Micrococcales</taxon>
        <taxon>Microbacteriaceae</taxon>
        <taxon>Leifsonia</taxon>
    </lineage>
</organism>
<name>A0ABP7KQD7_9MICO</name>
<keyword evidence="2" id="KW-1185">Reference proteome</keyword>
<protein>
    <submittedName>
        <fullName evidence="1">Uncharacterized protein</fullName>
    </submittedName>
</protein>
<accession>A0ABP7KQD7</accession>
<evidence type="ECO:0000313" key="2">
    <source>
        <dbReference type="Proteomes" id="UP001501803"/>
    </source>
</evidence>
<comment type="caution">
    <text evidence="1">The sequence shown here is derived from an EMBL/GenBank/DDBJ whole genome shotgun (WGS) entry which is preliminary data.</text>
</comment>